<feature type="repeat" description="WD" evidence="3">
    <location>
        <begin position="773"/>
        <end position="815"/>
    </location>
</feature>
<dbReference type="SMART" id="SM00320">
    <property type="entry name" value="WD40"/>
    <property type="match status" value="6"/>
</dbReference>
<dbReference type="InterPro" id="IPR001680">
    <property type="entry name" value="WD40_rpt"/>
</dbReference>
<comment type="caution">
    <text evidence="5">The sequence shown here is derived from an EMBL/GenBank/DDBJ whole genome shotgun (WGS) entry which is preliminary data.</text>
</comment>
<dbReference type="PANTHER" id="PTHR44218">
    <property type="entry name" value="PROTEIN SPA1-RELATED 2"/>
    <property type="match status" value="1"/>
</dbReference>
<dbReference type="Gene3D" id="1.10.510.10">
    <property type="entry name" value="Transferase(Phosphotransferase) domain 1"/>
    <property type="match status" value="1"/>
</dbReference>
<dbReference type="PROSITE" id="PS00678">
    <property type="entry name" value="WD_REPEATS_1"/>
    <property type="match status" value="1"/>
</dbReference>
<keyword evidence="1 3" id="KW-0853">WD repeat</keyword>
<dbReference type="SUPFAM" id="SSF56112">
    <property type="entry name" value="Protein kinase-like (PK-like)"/>
    <property type="match status" value="1"/>
</dbReference>
<evidence type="ECO:0000259" key="4">
    <source>
        <dbReference type="PROSITE" id="PS50011"/>
    </source>
</evidence>
<dbReference type="InterPro" id="IPR019775">
    <property type="entry name" value="WD40_repeat_CS"/>
</dbReference>
<dbReference type="Gene3D" id="2.130.10.10">
    <property type="entry name" value="YVTN repeat-like/Quinoprotein amine dehydrogenase"/>
    <property type="match status" value="1"/>
</dbReference>
<dbReference type="EMBL" id="JARPOI010000009">
    <property type="protein sequence ID" value="KAJ9171483.1"/>
    <property type="molecule type" value="Genomic_DNA"/>
</dbReference>
<feature type="domain" description="Protein kinase" evidence="4">
    <location>
        <begin position="122"/>
        <end position="494"/>
    </location>
</feature>
<gene>
    <name evidence="5" type="ORF">P3X46_014846</name>
</gene>
<feature type="repeat" description="WD" evidence="3">
    <location>
        <begin position="730"/>
        <end position="772"/>
    </location>
</feature>
<dbReference type="SUPFAM" id="SSF50978">
    <property type="entry name" value="WD40 repeat-like"/>
    <property type="match status" value="1"/>
</dbReference>
<dbReference type="InterPro" id="IPR011009">
    <property type="entry name" value="Kinase-like_dom_sf"/>
</dbReference>
<name>A0ABQ9LVB2_HEVBR</name>
<dbReference type="PROSITE" id="PS50011">
    <property type="entry name" value="PROTEIN_KINASE_DOM"/>
    <property type="match status" value="1"/>
</dbReference>
<dbReference type="PROSITE" id="PS50294">
    <property type="entry name" value="WD_REPEATS_REGION"/>
    <property type="match status" value="1"/>
</dbReference>
<dbReference type="PROSITE" id="PS50082">
    <property type="entry name" value="WD_REPEATS_2"/>
    <property type="match status" value="3"/>
</dbReference>
<dbReference type="InterPro" id="IPR036322">
    <property type="entry name" value="WD40_repeat_dom_sf"/>
</dbReference>
<feature type="repeat" description="WD" evidence="3">
    <location>
        <begin position="859"/>
        <end position="892"/>
    </location>
</feature>
<evidence type="ECO:0000256" key="2">
    <source>
        <dbReference type="ARBA" id="ARBA00022737"/>
    </source>
</evidence>
<proteinExistence type="predicted"/>
<organism evidence="5 6">
    <name type="scientific">Hevea brasiliensis</name>
    <name type="common">Para rubber tree</name>
    <name type="synonym">Siphonia brasiliensis</name>
    <dbReference type="NCBI Taxonomy" id="3981"/>
    <lineage>
        <taxon>Eukaryota</taxon>
        <taxon>Viridiplantae</taxon>
        <taxon>Streptophyta</taxon>
        <taxon>Embryophyta</taxon>
        <taxon>Tracheophyta</taxon>
        <taxon>Spermatophyta</taxon>
        <taxon>Magnoliopsida</taxon>
        <taxon>eudicotyledons</taxon>
        <taxon>Gunneridae</taxon>
        <taxon>Pentapetalae</taxon>
        <taxon>rosids</taxon>
        <taxon>fabids</taxon>
        <taxon>Malpighiales</taxon>
        <taxon>Euphorbiaceae</taxon>
        <taxon>Crotonoideae</taxon>
        <taxon>Micrandreae</taxon>
        <taxon>Hevea</taxon>
    </lineage>
</organism>
<dbReference type="InterPro" id="IPR000719">
    <property type="entry name" value="Prot_kinase_dom"/>
</dbReference>
<protein>
    <recommendedName>
        <fullName evidence="4">Protein kinase domain-containing protein</fullName>
    </recommendedName>
</protein>
<dbReference type="InterPro" id="IPR020472">
    <property type="entry name" value="WD40_PAC1"/>
</dbReference>
<dbReference type="SMART" id="SM00220">
    <property type="entry name" value="S_TKc"/>
    <property type="match status" value="1"/>
</dbReference>
<evidence type="ECO:0000313" key="5">
    <source>
        <dbReference type="EMBL" id="KAJ9171483.1"/>
    </source>
</evidence>
<evidence type="ECO:0000256" key="3">
    <source>
        <dbReference type="PROSITE-ProRule" id="PRU00221"/>
    </source>
</evidence>
<dbReference type="PRINTS" id="PR00320">
    <property type="entry name" value="GPROTEINBRPT"/>
</dbReference>
<sequence>MERNEKEVVASDIAGNADLQGKACDFPLKLEDHNVFESPIMCASLRSDWPESSTHGCIGPGRVEDRDSSTCVISLAGSVPPKTNPCSMNDVGNVFELTEGNYRTPNLSLVSSPLNNRRGKWQHHLSELPSGSIYKVLQGVHDTQESSACLRTNDKRIISSCNVDIPLNNLPTSSSFQLLVKKALKGKGALAKNEDAEAGFSSAARKIASDALMRSSANSNKLSLHWIDGSSPESIHHGISLREWMKRGHCRRDNVESLLIFRRIVELVDSAHSQGVALQDLRPSFFNLLPSNKIVYTGSSAKRESKAAVFHDLLRKRPMEQDTGTYGSLVRKQQKLGEDLNSFGHQSQFASNAIRTMADEISSRANGAQDSGNVELQSERHSNYQSSCMKTNQRTLSLTVQLEEKWYRSPEQLNGGFSTFSSNIYSLGVLLFELLSWFESHEIHSIVMLDLHQRILPSNFLSKYPKEAGFCLWFLHPEPSARPTASEILQSELICQSQECCSGNDVSTCPDNNDAELELLLHFLNLLKEQKQMHASKLIEHIEWLEDDIKEVEKGHFSRFSSVFSQTDAREQGLHLGASSVAISGSFSDTNMNEERSMRNVNQIDNAYFSMRSQIHLSSASCFDKDFLKSQDRWSAFRNEKEESNMIQKSADPLGAFFDGLCKFARYSKFEVCGSLKNGDLLSSTNVLCSLSFDRDEEYIAAAGASKKIKVFEFGTLLNDSIDIHYPVVEMSNKSKLSCVCWNNHIKNYLASTDYDGVIQIWDAGTGQGFSQYTDHQKRAWSVDFSLANPMMFASGSDDCSVRLWSINERGSIGTIWNPANICCVQFSASSAHFLAFGSADYKIYCYDLRHTRTPWSILAGHEKAVSYVKFLDSETLVSASTDNTLKLWDLEKTSSPGLSSSTCRLTFGGHTNKKNFVGLSALDGYIACGSETNEVYCYYRSLPMPITSYKFGYVDPISGNKIDDDNGQFVSSVCWRQKSNMVVAANSMGKMKVLKMV</sequence>
<keyword evidence="6" id="KW-1185">Reference proteome</keyword>
<keyword evidence="2" id="KW-0677">Repeat</keyword>
<accession>A0ABQ9LVB2</accession>
<evidence type="ECO:0000313" key="6">
    <source>
        <dbReference type="Proteomes" id="UP001174677"/>
    </source>
</evidence>
<dbReference type="PANTHER" id="PTHR44218:SF6">
    <property type="entry name" value="PROTEIN SUPPRESSOR OF PHYA-105 1"/>
    <property type="match status" value="1"/>
</dbReference>
<evidence type="ECO:0000256" key="1">
    <source>
        <dbReference type="ARBA" id="ARBA00022574"/>
    </source>
</evidence>
<reference evidence="5" key="1">
    <citation type="journal article" date="2023" name="Plant Biotechnol. J.">
        <title>Chromosome-level wild Hevea brasiliensis genome provides new tools for genomic-assisted breeding and valuable loci to elevate rubber yield.</title>
        <authorList>
            <person name="Cheng H."/>
            <person name="Song X."/>
            <person name="Hu Y."/>
            <person name="Wu T."/>
            <person name="Yang Q."/>
            <person name="An Z."/>
            <person name="Feng S."/>
            <person name="Deng Z."/>
            <person name="Wu W."/>
            <person name="Zeng X."/>
            <person name="Tu M."/>
            <person name="Wang X."/>
            <person name="Huang H."/>
        </authorList>
    </citation>
    <scope>NUCLEOTIDE SEQUENCE</scope>
    <source>
        <strain evidence="5">MT/VB/25A 57/8</strain>
    </source>
</reference>
<dbReference type="Pfam" id="PF00400">
    <property type="entry name" value="WD40"/>
    <property type="match status" value="3"/>
</dbReference>
<dbReference type="InterPro" id="IPR015943">
    <property type="entry name" value="WD40/YVTN_repeat-like_dom_sf"/>
</dbReference>
<dbReference type="Proteomes" id="UP001174677">
    <property type="component" value="Chromosome 9"/>
</dbReference>
<dbReference type="InterPro" id="IPR044630">
    <property type="entry name" value="SPA1/2/3/4"/>
</dbReference>